<dbReference type="KEGG" id="rpon:G3256_12815"/>
<reference evidence="1 2" key="1">
    <citation type="submission" date="2020-02" db="EMBL/GenBank/DDBJ databases">
        <title>Genome sequence of Roseobacter ponti.</title>
        <authorList>
            <person name="Hollensteiner J."/>
            <person name="Schneider D."/>
            <person name="Poehlein A."/>
            <person name="Daniel R."/>
        </authorList>
    </citation>
    <scope>NUCLEOTIDE SEQUENCE [LARGE SCALE GENOMIC DNA]</scope>
    <source>
        <strain evidence="1 2">DSM 106830</strain>
    </source>
</reference>
<organism evidence="1 2">
    <name type="scientific">Roseobacter ponti</name>
    <dbReference type="NCBI Taxonomy" id="1891787"/>
    <lineage>
        <taxon>Bacteria</taxon>
        <taxon>Pseudomonadati</taxon>
        <taxon>Pseudomonadota</taxon>
        <taxon>Alphaproteobacteria</taxon>
        <taxon>Rhodobacterales</taxon>
        <taxon>Roseobacteraceae</taxon>
        <taxon>Roseobacter</taxon>
    </lineage>
</organism>
<accession>A0A858SVX9</accession>
<evidence type="ECO:0000313" key="1">
    <source>
        <dbReference type="EMBL" id="QJF51982.1"/>
    </source>
</evidence>
<proteinExistence type="predicted"/>
<dbReference type="EMBL" id="CP048788">
    <property type="protein sequence ID" value="QJF51982.1"/>
    <property type="molecule type" value="Genomic_DNA"/>
</dbReference>
<evidence type="ECO:0000313" key="2">
    <source>
        <dbReference type="Proteomes" id="UP000503308"/>
    </source>
</evidence>
<dbReference type="RefSeq" id="WP_169641200.1">
    <property type="nucleotide sequence ID" value="NZ_CP048788.1"/>
</dbReference>
<sequence>MNPMNIRLEDFPSLDPSKATKWAPIVCRPKEASLEKFIVGIVAVDKDGYHIEVANQLSRLGCLYGDNAMPIALSIEIAVAWLEEVFADGDTSLLDLRFPVTNIFLGKCESAIGVEREEVAQEWMATLSSFYEKPENAVYSSAQSVVANAKEELQAQKLRLPVRVLTVIERQEPSLLEYFHEDVRNKSFRRLRANARIKIDYNGRKLSANIDDFNVDAPARTVGVLKQRMWDLSIQRERVAQSSKAINDFEMLVDFPQYRIADKQPSSIARIQEHVRELTEQADSEQIRLRTMSGPNQIGEHILHKESV</sequence>
<protein>
    <submittedName>
        <fullName evidence="1">Uncharacterized protein</fullName>
    </submittedName>
</protein>
<name>A0A858SVX9_9RHOB</name>
<gene>
    <name evidence="1" type="ORF">G3256_12815</name>
</gene>
<keyword evidence="2" id="KW-1185">Reference proteome</keyword>
<dbReference type="AlphaFoldDB" id="A0A858SVX9"/>
<dbReference type="Proteomes" id="UP000503308">
    <property type="component" value="Chromosome"/>
</dbReference>